<protein>
    <submittedName>
        <fullName evidence="1">Uncharacterized protein</fullName>
    </submittedName>
</protein>
<organism evidence="1 2">
    <name type="scientific">Neisseria mucosa (strain ATCC 25996 / DSM 4631 / NCTC 10774 / M26)</name>
    <dbReference type="NCBI Taxonomy" id="546266"/>
    <lineage>
        <taxon>Bacteria</taxon>
        <taxon>Pseudomonadati</taxon>
        <taxon>Pseudomonadota</taxon>
        <taxon>Betaproteobacteria</taxon>
        <taxon>Neisseriales</taxon>
        <taxon>Neisseriaceae</taxon>
        <taxon>Neisseria</taxon>
    </lineage>
</organism>
<dbReference type="RefSeq" id="WP_003740938.1">
    <property type="nucleotide sequence ID" value="NZ_ACDX02000001.1"/>
</dbReference>
<evidence type="ECO:0000313" key="1">
    <source>
        <dbReference type="EMBL" id="EFC89934.1"/>
    </source>
</evidence>
<dbReference type="EMBL" id="ACDX02000001">
    <property type="protein sequence ID" value="EFC89934.1"/>
    <property type="molecule type" value="Genomic_DNA"/>
</dbReference>
<name>D2ZT01_NEIM2</name>
<dbReference type="STRING" id="546266.NEIMUCOT_03734"/>
<dbReference type="Proteomes" id="UP000003344">
    <property type="component" value="Unassembled WGS sequence"/>
</dbReference>
<dbReference type="AlphaFoldDB" id="D2ZT01"/>
<comment type="caution">
    <text evidence="1">The sequence shown here is derived from an EMBL/GenBank/DDBJ whole genome shotgun (WGS) entry which is preliminary data.</text>
</comment>
<gene>
    <name evidence="1" type="ORF">NEIMUCOT_03734</name>
</gene>
<proteinExistence type="predicted"/>
<sequence>MNAKEKNIVEIDLNAIVAHLSDTIAFTGQILKELPPSDKASSVGAVIRSDIESLIDILTVGSIGGEDFRHNPAFAQLLSLCGRADTLGGTGEITDSKDFLTALAAKADYGPLISPERECTVRLNDIEQLVVLKAHDFGIENLSEDERHELYRIITALKYCINP</sequence>
<reference evidence="1 2" key="1">
    <citation type="submission" date="2009-10" db="EMBL/GenBank/DDBJ databases">
        <authorList>
            <person name="Weinstock G."/>
            <person name="Sodergren E."/>
            <person name="Clifton S."/>
            <person name="Fulton L."/>
            <person name="Fulton B."/>
            <person name="Courtney L."/>
            <person name="Fronick C."/>
            <person name="Harrison M."/>
            <person name="Strong C."/>
            <person name="Farmer C."/>
            <person name="Delahaunty K."/>
            <person name="Markovic C."/>
            <person name="Hall O."/>
            <person name="Minx P."/>
            <person name="Tomlinson C."/>
            <person name="Mitreva M."/>
            <person name="Nelson J."/>
            <person name="Hou S."/>
            <person name="Wollam A."/>
            <person name="Pepin K.H."/>
            <person name="Johnson M."/>
            <person name="Bhonagiri V."/>
            <person name="Nash W.E."/>
            <person name="Warren W."/>
            <person name="Chinwalla A."/>
            <person name="Mardis E.R."/>
            <person name="Wilson R.K."/>
        </authorList>
    </citation>
    <scope>NUCLEOTIDE SEQUENCE [LARGE SCALE GENOMIC DNA]</scope>
    <source>
        <strain evidence="2">ATCC 25996 / DSM 4631 / NCTC 10774 / M26</strain>
    </source>
</reference>
<accession>D2ZT01</accession>
<evidence type="ECO:0000313" key="2">
    <source>
        <dbReference type="Proteomes" id="UP000003344"/>
    </source>
</evidence>